<proteinExistence type="inferred from homology"/>
<protein>
    <submittedName>
        <fullName evidence="7">Nitroreductase</fullName>
    </submittedName>
</protein>
<dbReference type="InterPro" id="IPR000415">
    <property type="entry name" value="Nitroreductase-like"/>
</dbReference>
<accession>A0A859QNX0</accession>
<keyword evidence="8" id="KW-1185">Reference proteome</keyword>
<evidence type="ECO:0000256" key="3">
    <source>
        <dbReference type="ARBA" id="ARBA00022630"/>
    </source>
</evidence>
<evidence type="ECO:0000313" key="7">
    <source>
        <dbReference type="EMBL" id="QLL63747.1"/>
    </source>
</evidence>
<evidence type="ECO:0000256" key="5">
    <source>
        <dbReference type="ARBA" id="ARBA00023002"/>
    </source>
</evidence>
<dbReference type="SUPFAM" id="SSF55469">
    <property type="entry name" value="FMN-dependent nitroreductase-like"/>
    <property type="match status" value="1"/>
</dbReference>
<dbReference type="EMBL" id="CP041238">
    <property type="protein sequence ID" value="QLL63747.1"/>
    <property type="molecule type" value="Genomic_DNA"/>
</dbReference>
<organism evidence="7 8">
    <name type="scientific">Sinorhizobium mexicanum</name>
    <dbReference type="NCBI Taxonomy" id="375549"/>
    <lineage>
        <taxon>Bacteria</taxon>
        <taxon>Pseudomonadati</taxon>
        <taxon>Pseudomonadota</taxon>
        <taxon>Alphaproteobacteria</taxon>
        <taxon>Hyphomicrobiales</taxon>
        <taxon>Rhizobiaceae</taxon>
        <taxon>Sinorhizobium/Ensifer group</taxon>
        <taxon>Sinorhizobium</taxon>
    </lineage>
</organism>
<sequence>MSQNVSTPYDSLLSVAKGRYSCRAFQKRPVPRTDIDRILEVARTAPSDCNTQPASMFILSGSALEALRAEMYEAAATGRERTSDVPPIGTYTGVFQERRRECGLSLYNAVGIQKGDREASGRQALENFRFFGAPHLAVVTVHNDLAERGLFDTGIYLGHFLLAAQALGVAAVPQGAIAHYADVIRRHAPIAPELRVVCGVSFGYEVKDHAANSFRTDRVEIADSVVFVD</sequence>
<dbReference type="AlphaFoldDB" id="A0A859QNX0"/>
<dbReference type="CDD" id="cd02136">
    <property type="entry name" value="PnbA_NfnB-like"/>
    <property type="match status" value="1"/>
</dbReference>
<comment type="cofactor">
    <cofactor evidence="1">
        <name>FMN</name>
        <dbReference type="ChEBI" id="CHEBI:58210"/>
    </cofactor>
</comment>
<dbReference type="GO" id="GO:0016491">
    <property type="term" value="F:oxidoreductase activity"/>
    <property type="evidence" value="ECO:0007669"/>
    <property type="project" value="UniProtKB-KW"/>
</dbReference>
<feature type="domain" description="Nitroreductase" evidence="6">
    <location>
        <begin position="17"/>
        <end position="204"/>
    </location>
</feature>
<evidence type="ECO:0000256" key="2">
    <source>
        <dbReference type="ARBA" id="ARBA00007118"/>
    </source>
</evidence>
<gene>
    <name evidence="7" type="ORF">FKV68_08730</name>
</gene>
<evidence type="ECO:0000313" key="8">
    <source>
        <dbReference type="Proteomes" id="UP000510721"/>
    </source>
</evidence>
<reference evidence="7 8" key="1">
    <citation type="submission" date="2019-06" db="EMBL/GenBank/DDBJ databases">
        <title>Complete genome sequence of Ensifer mexicanus ITTG R7 isolated from nodules of Acacia angustissima (Mill.) Kuntze.</title>
        <authorList>
            <person name="Rincon-Rosales R."/>
            <person name="Rogel M.A."/>
            <person name="Guerrero G."/>
            <person name="Rincon-Molina C.I."/>
            <person name="Lopez-Lopez A."/>
            <person name="Martinez-Romero E."/>
        </authorList>
    </citation>
    <scope>NUCLEOTIDE SEQUENCE [LARGE SCALE GENOMIC DNA]</scope>
    <source>
        <strain evidence="7 8">ITTG R7</strain>
    </source>
</reference>
<evidence type="ECO:0000256" key="4">
    <source>
        <dbReference type="ARBA" id="ARBA00022643"/>
    </source>
</evidence>
<evidence type="ECO:0000256" key="1">
    <source>
        <dbReference type="ARBA" id="ARBA00001917"/>
    </source>
</evidence>
<keyword evidence="5" id="KW-0560">Oxidoreductase</keyword>
<name>A0A859QNX0_9HYPH</name>
<dbReference type="Pfam" id="PF00881">
    <property type="entry name" value="Nitroreductase"/>
    <property type="match status" value="1"/>
</dbReference>
<dbReference type="InterPro" id="IPR029479">
    <property type="entry name" value="Nitroreductase"/>
</dbReference>
<dbReference type="Gene3D" id="3.40.109.10">
    <property type="entry name" value="NADH Oxidase"/>
    <property type="match status" value="1"/>
</dbReference>
<dbReference type="PANTHER" id="PTHR43673:SF2">
    <property type="entry name" value="NITROREDUCTASE"/>
    <property type="match status" value="1"/>
</dbReference>
<evidence type="ECO:0000259" key="6">
    <source>
        <dbReference type="Pfam" id="PF00881"/>
    </source>
</evidence>
<dbReference type="Proteomes" id="UP000510721">
    <property type="component" value="Chromosome"/>
</dbReference>
<dbReference type="PANTHER" id="PTHR43673">
    <property type="entry name" value="NAD(P)H NITROREDUCTASE YDGI-RELATED"/>
    <property type="match status" value="1"/>
</dbReference>
<dbReference type="KEGG" id="emx:FKV68_08730"/>
<keyword evidence="3" id="KW-0285">Flavoprotein</keyword>
<comment type="similarity">
    <text evidence="2">Belongs to the nitroreductase family.</text>
</comment>
<keyword evidence="4" id="KW-0288">FMN</keyword>